<dbReference type="GO" id="GO:0003677">
    <property type="term" value="F:DNA binding"/>
    <property type="evidence" value="ECO:0007669"/>
    <property type="project" value="UniProtKB-KW"/>
</dbReference>
<proteinExistence type="predicted"/>
<organism evidence="1">
    <name type="scientific">Rhizophora mucronata</name>
    <name type="common">Asiatic mangrove</name>
    <dbReference type="NCBI Taxonomy" id="61149"/>
    <lineage>
        <taxon>Eukaryota</taxon>
        <taxon>Viridiplantae</taxon>
        <taxon>Streptophyta</taxon>
        <taxon>Embryophyta</taxon>
        <taxon>Tracheophyta</taxon>
        <taxon>Spermatophyta</taxon>
        <taxon>Magnoliopsida</taxon>
        <taxon>eudicotyledons</taxon>
        <taxon>Gunneridae</taxon>
        <taxon>Pentapetalae</taxon>
        <taxon>rosids</taxon>
        <taxon>fabids</taxon>
        <taxon>Malpighiales</taxon>
        <taxon>Rhizophoraceae</taxon>
        <taxon>Rhizophora</taxon>
    </lineage>
</organism>
<sequence>MFMKPRPWLKEHSRVFLLILKKRQKPCLKLFLVKLIRMKALENKLTGSLKENLGKHPEHGKKVEWV</sequence>
<dbReference type="AlphaFoldDB" id="A0A2P2K8A3"/>
<protein>
    <submittedName>
        <fullName evidence="1">DNA-binding protein BIN4-like</fullName>
    </submittedName>
</protein>
<accession>A0A2P2K8A3</accession>
<name>A0A2P2K8A3_RHIMU</name>
<reference evidence="1" key="1">
    <citation type="submission" date="2018-02" db="EMBL/GenBank/DDBJ databases">
        <title>Rhizophora mucronata_Transcriptome.</title>
        <authorList>
            <person name="Meera S.P."/>
            <person name="Sreeshan A."/>
            <person name="Augustine A."/>
        </authorList>
    </citation>
    <scope>NUCLEOTIDE SEQUENCE</scope>
    <source>
        <tissue evidence="1">Leaf</tissue>
    </source>
</reference>
<keyword evidence="1" id="KW-0238">DNA-binding</keyword>
<evidence type="ECO:0000313" key="1">
    <source>
        <dbReference type="EMBL" id="MBX01932.1"/>
    </source>
</evidence>
<dbReference type="EMBL" id="GGEC01021448">
    <property type="protein sequence ID" value="MBX01932.1"/>
    <property type="molecule type" value="Transcribed_RNA"/>
</dbReference>